<sequence>MTITGTTPAVQLQEPLLASVLITDANTSCICPGANATPQVVHSVAESPCI</sequence>
<dbReference type="Proteomes" id="UP001174909">
    <property type="component" value="Unassembled WGS sequence"/>
</dbReference>
<keyword evidence="2" id="KW-1185">Reference proteome</keyword>
<gene>
    <name evidence="1" type="ORF">GBAR_LOCUS5272</name>
</gene>
<evidence type="ECO:0000313" key="2">
    <source>
        <dbReference type="Proteomes" id="UP001174909"/>
    </source>
</evidence>
<comment type="caution">
    <text evidence="1">The sequence shown here is derived from an EMBL/GenBank/DDBJ whole genome shotgun (WGS) entry which is preliminary data.</text>
</comment>
<dbReference type="AlphaFoldDB" id="A0AA35R9X5"/>
<evidence type="ECO:0000313" key="1">
    <source>
        <dbReference type="EMBL" id="CAI8007560.1"/>
    </source>
</evidence>
<protein>
    <submittedName>
        <fullName evidence="1">Uncharacterized protein</fullName>
    </submittedName>
</protein>
<organism evidence="1 2">
    <name type="scientific">Geodia barretti</name>
    <name type="common">Barrett's horny sponge</name>
    <dbReference type="NCBI Taxonomy" id="519541"/>
    <lineage>
        <taxon>Eukaryota</taxon>
        <taxon>Metazoa</taxon>
        <taxon>Porifera</taxon>
        <taxon>Demospongiae</taxon>
        <taxon>Heteroscleromorpha</taxon>
        <taxon>Tetractinellida</taxon>
        <taxon>Astrophorina</taxon>
        <taxon>Geodiidae</taxon>
        <taxon>Geodia</taxon>
    </lineage>
</organism>
<accession>A0AA35R9X5</accession>
<name>A0AA35R9X5_GEOBA</name>
<dbReference type="EMBL" id="CASHTH010000784">
    <property type="protein sequence ID" value="CAI8007560.1"/>
    <property type="molecule type" value="Genomic_DNA"/>
</dbReference>
<proteinExistence type="predicted"/>
<reference evidence="1" key="1">
    <citation type="submission" date="2023-03" db="EMBL/GenBank/DDBJ databases">
        <authorList>
            <person name="Steffen K."/>
            <person name="Cardenas P."/>
        </authorList>
    </citation>
    <scope>NUCLEOTIDE SEQUENCE</scope>
</reference>